<dbReference type="PANTHER" id="PTHR23303">
    <property type="entry name" value="CARBOXYPEPTIDASE REGULATORY REGION-CONTAINING"/>
    <property type="match status" value="1"/>
</dbReference>
<dbReference type="RefSeq" id="WP_395824141.1">
    <property type="nucleotide sequence ID" value="NZ_CP043494.1"/>
</dbReference>
<evidence type="ECO:0000256" key="1">
    <source>
        <dbReference type="ARBA" id="ARBA00022729"/>
    </source>
</evidence>
<accession>A0ABY9WTD6</accession>
<evidence type="ECO:0000256" key="2">
    <source>
        <dbReference type="SAM" id="MobiDB-lite"/>
    </source>
</evidence>
<evidence type="ECO:0000313" key="3">
    <source>
        <dbReference type="EMBL" id="WNG47050.1"/>
    </source>
</evidence>
<keyword evidence="4" id="KW-1185">Reference proteome</keyword>
<dbReference type="Proteomes" id="UP001611383">
    <property type="component" value="Chromosome"/>
</dbReference>
<feature type="region of interest" description="Disordered" evidence="2">
    <location>
        <begin position="29"/>
        <end position="57"/>
    </location>
</feature>
<protein>
    <submittedName>
        <fullName evidence="3">Carboxypeptidase regulatory-like domain-containing protein</fullName>
    </submittedName>
</protein>
<organism evidence="3 4">
    <name type="scientific">Archangium minus</name>
    <dbReference type="NCBI Taxonomy" id="83450"/>
    <lineage>
        <taxon>Bacteria</taxon>
        <taxon>Pseudomonadati</taxon>
        <taxon>Myxococcota</taxon>
        <taxon>Myxococcia</taxon>
        <taxon>Myxococcales</taxon>
        <taxon>Cystobacterineae</taxon>
        <taxon>Archangiaceae</taxon>
        <taxon>Archangium</taxon>
    </lineage>
</organism>
<dbReference type="Gene3D" id="2.60.40.10">
    <property type="entry name" value="Immunoglobulins"/>
    <property type="match status" value="1"/>
</dbReference>
<proteinExistence type="predicted"/>
<dbReference type="Pfam" id="PF13620">
    <property type="entry name" value="CarboxypepD_reg"/>
    <property type="match status" value="3"/>
</dbReference>
<reference evidence="3 4" key="1">
    <citation type="submission" date="2019-08" db="EMBL/GenBank/DDBJ databases">
        <title>Archangium and Cystobacter genomes.</title>
        <authorList>
            <person name="Chen I.-C.K."/>
            <person name="Wielgoss S."/>
        </authorList>
    </citation>
    <scope>NUCLEOTIDE SEQUENCE [LARGE SCALE GENOMIC DNA]</scope>
    <source>
        <strain evidence="3 4">Cbm 6</strain>
    </source>
</reference>
<dbReference type="SUPFAM" id="SSF49478">
    <property type="entry name" value="Cna protein B-type domain"/>
    <property type="match status" value="1"/>
</dbReference>
<dbReference type="Gene3D" id="2.60.40.1120">
    <property type="entry name" value="Carboxypeptidase-like, regulatory domain"/>
    <property type="match status" value="2"/>
</dbReference>
<dbReference type="InterPro" id="IPR051417">
    <property type="entry name" value="SDr/BOS_complex"/>
</dbReference>
<keyword evidence="1" id="KW-0732">Signal</keyword>
<name>A0ABY9WTD6_9BACT</name>
<gene>
    <name evidence="3" type="ORF">F0U60_25185</name>
</gene>
<evidence type="ECO:0000313" key="4">
    <source>
        <dbReference type="Proteomes" id="UP001611383"/>
    </source>
</evidence>
<dbReference type="SUPFAM" id="SSF49464">
    <property type="entry name" value="Carboxypeptidase regulatory domain-like"/>
    <property type="match status" value="4"/>
</dbReference>
<dbReference type="PANTHER" id="PTHR23303:SF14">
    <property type="entry name" value="BOS COMPLEX SUBUNIT NOMO1-RELATED"/>
    <property type="match status" value="1"/>
</dbReference>
<sequence length="969" mass="105131">MRRRWGIGAGVVLLVLLGSWLSWRFAGPAPSASSRPAESREQAAARARSSWLTGPSAAQPEARGALSIQGQVVGPEGPVPGALVVAFEPASAEWLSRIPSRSDDSWILCGGGLYAKTFLELAAEQRVREALPSAHATTDAHGNFRIEGLEEGSFMLWAERGDDLGVQWEVAAGSEDVEVRVSLGVWISGEVHDEQQRALAGALVTTLLRNEGRFVETTTDAQGRFLVGPLPWGEHEVLVSMEGFLPRRSSSSTPTWGARPLDVTLFTPLRISGRVVDERGPVPGSTVHVKDDVRIAPTLTDERGHFVLEGLCPGQVLLASGKGLHAQQRVDVNGSEVELVLGANLQLSGRVTHTSGRSIEGAEVTLSGIGTENRWTVRTDSRGRFLIEPLVPGTYGMSVQAMRHVRKELPERLLEASEEIQVVLKEAWLVEGRTVDERGAPVEGVSLRLVPAESGPPGPSVAVALSGADGTFALEAPVHGPWRVLAHHPDFLTEELQLSAPSRDARVVMRGGASLEIELVDEAGRPVRRAELQAHASKGSFSRALTTDAEGRAVFRGLLPGRYTLRARPPSGWILYAEQEEVVHGVEARKVRIQLEEGWSFSGQVVDQQGHPIEGVFISGSQRGKSGQPNLSTRVQSGPDGRFTLAHLTEGAWGVYAFLPGYTLDQEASSGLDWDEGGSMVGRVSPGSRDVRIVMRNVRCEVRGRVVREDGSPLTSFWVDQTRVNHPDGRFSVPRSRGSLVHIFAPGFSQERFNLPEEEVAELGEVVLKAEQPRPEKPPPEPGADLDGRISSAGVPVASGLVKLRSEQGTLMTTTGFWNGRYSLRSIPAGRYVVQVVAQPDEGPAPLFPLRRVELSSGDRVTLDFTEQVPGAAVDVFVPDRNIEVHLLPGSLPSMGPKNGLYSKLESGFMGRPVREGVRRFSRVPAGHYTLFAMRRDEDVTAVHREELEVPSEGELSFSLLPQWTLYDD</sequence>
<dbReference type="EMBL" id="CP043494">
    <property type="protein sequence ID" value="WNG47050.1"/>
    <property type="molecule type" value="Genomic_DNA"/>
</dbReference>
<dbReference type="InterPro" id="IPR013783">
    <property type="entry name" value="Ig-like_fold"/>
</dbReference>
<dbReference type="InterPro" id="IPR008969">
    <property type="entry name" value="CarboxyPept-like_regulatory"/>
</dbReference>